<dbReference type="InterPro" id="IPR011009">
    <property type="entry name" value="Kinase-like_dom_sf"/>
</dbReference>
<reference evidence="2 3" key="1">
    <citation type="submission" date="2015-04" db="EMBL/GenBank/DDBJ databases">
        <title>Complete genome sequence of Schizopora paradoxa KUC8140, a cosmopolitan wood degrader in East Asia.</title>
        <authorList>
            <consortium name="DOE Joint Genome Institute"/>
            <person name="Min B."/>
            <person name="Park H."/>
            <person name="Jang Y."/>
            <person name="Kim J.-J."/>
            <person name="Kim K.H."/>
            <person name="Pangilinan J."/>
            <person name="Lipzen A."/>
            <person name="Riley R."/>
            <person name="Grigoriev I.V."/>
            <person name="Spatafora J.W."/>
            <person name="Choi I.-G."/>
        </authorList>
    </citation>
    <scope>NUCLEOTIDE SEQUENCE [LARGE SCALE GENOMIC DNA]</scope>
    <source>
        <strain evidence="2 3">KUC8140</strain>
    </source>
</reference>
<protein>
    <recommendedName>
        <fullName evidence="1">Aminoglycoside phosphotransferase domain-containing protein</fullName>
    </recommendedName>
</protein>
<feature type="domain" description="Aminoglycoside phosphotransferase" evidence="1">
    <location>
        <begin position="66"/>
        <end position="269"/>
    </location>
</feature>
<dbReference type="PANTHER" id="PTHR21310">
    <property type="entry name" value="AMINOGLYCOSIDE PHOSPHOTRANSFERASE-RELATED-RELATED"/>
    <property type="match status" value="1"/>
</dbReference>
<dbReference type="InterPro" id="IPR051678">
    <property type="entry name" value="AGP_Transferase"/>
</dbReference>
<gene>
    <name evidence="2" type="ORF">SCHPADRAFT_452890</name>
</gene>
<dbReference type="InterPro" id="IPR002575">
    <property type="entry name" value="Aminoglycoside_PTrfase"/>
</dbReference>
<evidence type="ECO:0000259" key="1">
    <source>
        <dbReference type="Pfam" id="PF01636"/>
    </source>
</evidence>
<evidence type="ECO:0000313" key="3">
    <source>
        <dbReference type="Proteomes" id="UP000053477"/>
    </source>
</evidence>
<name>A0A0H2RQM7_9AGAM</name>
<keyword evidence="3" id="KW-1185">Reference proteome</keyword>
<dbReference type="Gene3D" id="3.90.1200.10">
    <property type="match status" value="1"/>
</dbReference>
<dbReference type="AlphaFoldDB" id="A0A0H2RQM7"/>
<dbReference type="OrthoDB" id="5404599at2759"/>
<dbReference type="SUPFAM" id="SSF56112">
    <property type="entry name" value="Protein kinase-like (PK-like)"/>
    <property type="match status" value="1"/>
</dbReference>
<sequence length="306" mass="35279">MSMNSSTRPKRLHLGHRLLKGILSVTPARWKLALYRFIYDLYLKFASDTRSRVVEMPYFGLALKRRSEDGKHNETDALRFVNTRLAGLVEAPLWIDSVFLLGVDQYTWNLMTHIQGDLVCDVWDQLTEEDKEKLVQQLKIQVDPDAMHAATTSLSRPISDVEGRPILDVRIPWMGQDEEAVVFESTKAFARKVWPTTPLETDLADFVRPFIEREGVPIVFSHGDLLPKNLILPGGLSSWRKEGRVCIVDWDTACWAPLYWDALKATWLLAAPDAPWILFMRRVFPGCKDALDNDWEWRSRTRITIL</sequence>
<proteinExistence type="predicted"/>
<dbReference type="EMBL" id="KQ085992">
    <property type="protein sequence ID" value="KLO11783.1"/>
    <property type="molecule type" value="Genomic_DNA"/>
</dbReference>
<dbReference type="Proteomes" id="UP000053477">
    <property type="component" value="Unassembled WGS sequence"/>
</dbReference>
<organism evidence="2 3">
    <name type="scientific">Schizopora paradoxa</name>
    <dbReference type="NCBI Taxonomy" id="27342"/>
    <lineage>
        <taxon>Eukaryota</taxon>
        <taxon>Fungi</taxon>
        <taxon>Dikarya</taxon>
        <taxon>Basidiomycota</taxon>
        <taxon>Agaricomycotina</taxon>
        <taxon>Agaricomycetes</taxon>
        <taxon>Hymenochaetales</taxon>
        <taxon>Schizoporaceae</taxon>
        <taxon>Schizopora</taxon>
    </lineage>
</organism>
<dbReference type="Pfam" id="PF01636">
    <property type="entry name" value="APH"/>
    <property type="match status" value="1"/>
</dbReference>
<dbReference type="InParanoid" id="A0A0H2RQM7"/>
<evidence type="ECO:0000313" key="2">
    <source>
        <dbReference type="EMBL" id="KLO11783.1"/>
    </source>
</evidence>
<dbReference type="PANTHER" id="PTHR21310:SF55">
    <property type="entry name" value="AMINOGLYCOSIDE PHOSPHOTRANSFERASE DOMAIN-CONTAINING PROTEIN"/>
    <property type="match status" value="1"/>
</dbReference>
<accession>A0A0H2RQM7</accession>